<evidence type="ECO:0000256" key="1">
    <source>
        <dbReference type="SAM" id="MobiDB-lite"/>
    </source>
</evidence>
<gene>
    <name evidence="2" type="ORF">MNBD_GAMMA12-702</name>
</gene>
<dbReference type="InterPro" id="IPR045665">
    <property type="entry name" value="DUF6386"/>
</dbReference>
<protein>
    <submittedName>
        <fullName evidence="2">Uncharacterized protein</fullName>
    </submittedName>
</protein>
<evidence type="ECO:0000313" key="2">
    <source>
        <dbReference type="EMBL" id="VAW81620.1"/>
    </source>
</evidence>
<dbReference type="Pfam" id="PF19923">
    <property type="entry name" value="DUF6386"/>
    <property type="match status" value="1"/>
</dbReference>
<dbReference type="AlphaFoldDB" id="A0A3B0YY58"/>
<organism evidence="2">
    <name type="scientific">hydrothermal vent metagenome</name>
    <dbReference type="NCBI Taxonomy" id="652676"/>
    <lineage>
        <taxon>unclassified sequences</taxon>
        <taxon>metagenomes</taxon>
        <taxon>ecological metagenomes</taxon>
    </lineage>
</organism>
<dbReference type="EMBL" id="UOFL01000222">
    <property type="protein sequence ID" value="VAW81620.1"/>
    <property type="molecule type" value="Genomic_DNA"/>
</dbReference>
<accession>A0A3B0YY58</accession>
<reference evidence="2" key="1">
    <citation type="submission" date="2018-06" db="EMBL/GenBank/DDBJ databases">
        <authorList>
            <person name="Zhirakovskaya E."/>
        </authorList>
    </citation>
    <scope>NUCLEOTIDE SEQUENCE</scope>
</reference>
<sequence length="345" mass="39310">MQIATDTATLIIYDLDQLKHRMNDELDWWSNVDEEIEEINIGHALFVGLAEDGLYDINIKVGPPVVGNDISVIQANLHNTSGLFFVGPGESVTADGEEPGESRYSHFYEVLPGDYEVTVTSQEHTIFIWLTPAQEFLPNKFEVSPLMASVLTYCDNDLFKKDYNMSDEDEMANDNKSITSNDNDKHEIEADDYDAGDPGLVEDEALALVVESICGHLEILGYEVDSSEDDLLFFHEEYGDLLVEEYAGGMRFATTMEYDSQRDLKLMPYEEWRGRLLDVLDHFNASASVARAYDNAENEEVVLDCWYPAFYSKPAFNRFIELWHDDITVQFEEAQEEVSETRVTH</sequence>
<feature type="region of interest" description="Disordered" evidence="1">
    <location>
        <begin position="169"/>
        <end position="192"/>
    </location>
</feature>
<name>A0A3B0YY58_9ZZZZ</name>
<proteinExistence type="predicted"/>